<accession>A0A060HFS7</accession>
<evidence type="ECO:0000313" key="2">
    <source>
        <dbReference type="Proteomes" id="UP000027093"/>
    </source>
</evidence>
<dbReference type="Proteomes" id="UP000027093">
    <property type="component" value="Chromosome"/>
</dbReference>
<dbReference type="STRING" id="926571.NVIE_002320"/>
<dbReference type="RefSeq" id="WP_075053641.1">
    <property type="nucleotide sequence ID" value="NZ_CP007536.1"/>
</dbReference>
<dbReference type="EMBL" id="CP007536">
    <property type="protein sequence ID" value="AIC14418.1"/>
    <property type="molecule type" value="Genomic_DNA"/>
</dbReference>
<organism evidence="1 2">
    <name type="scientific">Nitrososphaera viennensis EN76</name>
    <dbReference type="NCBI Taxonomy" id="926571"/>
    <lineage>
        <taxon>Archaea</taxon>
        <taxon>Nitrososphaerota</taxon>
        <taxon>Nitrososphaeria</taxon>
        <taxon>Nitrososphaerales</taxon>
        <taxon>Nitrososphaeraceae</taxon>
        <taxon>Nitrososphaera</taxon>
    </lineage>
</organism>
<dbReference type="HOGENOM" id="CLU_2165352_0_0_2"/>
<dbReference type="GeneID" id="74945492"/>
<keyword evidence="2" id="KW-1185">Reference proteome</keyword>
<evidence type="ECO:0000313" key="1">
    <source>
        <dbReference type="EMBL" id="AIC14418.1"/>
    </source>
</evidence>
<dbReference type="KEGG" id="nvn:NVIE_002320"/>
<reference evidence="1 2" key="1">
    <citation type="journal article" date="2014" name="Int. J. Syst. Evol. Microbiol.">
        <title>Nitrososphaera viennensis gen. nov., sp. nov., an aerobic and mesophilic, ammonia-oxidizing archaeon from soil and a member of the archaeal phylum Thaumarchaeota.</title>
        <authorList>
            <person name="Stieglmeier M."/>
            <person name="Klingl A."/>
            <person name="Alves R.J."/>
            <person name="Rittmann S.K."/>
            <person name="Melcher M."/>
            <person name="Leisch N."/>
            <person name="Schleper C."/>
        </authorList>
    </citation>
    <scope>NUCLEOTIDE SEQUENCE [LARGE SCALE GENOMIC DNA]</scope>
    <source>
        <strain evidence="1">EN76</strain>
    </source>
</reference>
<sequence>MKRRRNKPDRKARPRNEITEQEVETFLSAIRNFGNNSGYPKLRDLRTLLPSMDPYKINVVLKYLERSKAIIVDNDGYIVWIRGDALDQLTLGDVANISDDLKEFLGKKKK</sequence>
<dbReference type="AlphaFoldDB" id="A0A060HFS7"/>
<protein>
    <submittedName>
        <fullName evidence="1">Uncharacterized protein</fullName>
    </submittedName>
</protein>
<proteinExistence type="predicted"/>
<dbReference type="OrthoDB" id="12284at2157"/>
<gene>
    <name evidence="1" type="ORF">NVIE_002320</name>
</gene>
<name>A0A060HFS7_9ARCH</name>